<evidence type="ECO:0000313" key="1">
    <source>
        <dbReference type="EMBL" id="ORE87239.1"/>
    </source>
</evidence>
<accession>A0A1Y1SE46</accession>
<proteinExistence type="predicted"/>
<reference evidence="1 2" key="1">
    <citation type="submission" date="2013-04" db="EMBL/GenBank/DDBJ databases">
        <title>Oceanococcus atlanticus 22II-S10r2 Genome Sequencing.</title>
        <authorList>
            <person name="Lai Q."/>
            <person name="Li G."/>
            <person name="Shao Z."/>
        </authorList>
    </citation>
    <scope>NUCLEOTIDE SEQUENCE [LARGE SCALE GENOMIC DNA]</scope>
    <source>
        <strain evidence="1 2">22II-S10r2</strain>
    </source>
</reference>
<gene>
    <name evidence="1" type="ORF">ATO7_09367</name>
</gene>
<protein>
    <submittedName>
        <fullName evidence="1">Uncharacterized protein</fullName>
    </submittedName>
</protein>
<keyword evidence="2" id="KW-1185">Reference proteome</keyword>
<organism evidence="1 2">
    <name type="scientific">Oceanococcus atlanticus</name>
    <dbReference type="NCBI Taxonomy" id="1317117"/>
    <lineage>
        <taxon>Bacteria</taxon>
        <taxon>Pseudomonadati</taxon>
        <taxon>Pseudomonadota</taxon>
        <taxon>Gammaproteobacteria</taxon>
        <taxon>Chromatiales</taxon>
        <taxon>Oceanococcaceae</taxon>
        <taxon>Oceanococcus</taxon>
    </lineage>
</organism>
<name>A0A1Y1SE46_9GAMM</name>
<dbReference type="Proteomes" id="UP000192342">
    <property type="component" value="Unassembled WGS sequence"/>
</dbReference>
<sequence length="88" mass="8806">MALCGPGVAVGEGDVLAEGDGVAEDVGFGVGEAVDCGGVGVGVGVLVPLPPPQAVRVIRNSKVADGLFMVGGLLVRLRWRRSVVAPIE</sequence>
<evidence type="ECO:0000313" key="2">
    <source>
        <dbReference type="Proteomes" id="UP000192342"/>
    </source>
</evidence>
<dbReference type="EMBL" id="AQQV01000002">
    <property type="protein sequence ID" value="ORE87239.1"/>
    <property type="molecule type" value="Genomic_DNA"/>
</dbReference>
<comment type="caution">
    <text evidence="1">The sequence shown here is derived from an EMBL/GenBank/DDBJ whole genome shotgun (WGS) entry which is preliminary data.</text>
</comment>
<dbReference type="AlphaFoldDB" id="A0A1Y1SE46"/>